<dbReference type="STRING" id="633697.EubceDRAFT1_2399"/>
<dbReference type="Gene3D" id="1.10.1220.10">
    <property type="entry name" value="Met repressor-like"/>
    <property type="match status" value="1"/>
</dbReference>
<dbReference type="EMBL" id="CM001487">
    <property type="protein sequence ID" value="EIM58126.1"/>
    <property type="molecule type" value="Genomic_DNA"/>
</dbReference>
<dbReference type="InterPro" id="IPR010985">
    <property type="entry name" value="Ribbon_hlx_hlx"/>
</dbReference>
<keyword evidence="2" id="KW-1185">Reference proteome</keyword>
<dbReference type="Proteomes" id="UP000005753">
    <property type="component" value="Chromosome"/>
</dbReference>
<gene>
    <name evidence="1" type="ORF">EubceDRAFT1_2399</name>
</gene>
<reference evidence="1 2" key="1">
    <citation type="submission" date="2010-08" db="EMBL/GenBank/DDBJ databases">
        <authorList>
            <consortium name="US DOE Joint Genome Institute (JGI-PGF)"/>
            <person name="Lucas S."/>
            <person name="Copeland A."/>
            <person name="Lapidus A."/>
            <person name="Cheng J.-F."/>
            <person name="Bruce D."/>
            <person name="Goodwin L."/>
            <person name="Pitluck S."/>
            <person name="Land M.L."/>
            <person name="Hauser L."/>
            <person name="Chang Y.-J."/>
            <person name="Anderson I.J."/>
            <person name="Johnson E."/>
            <person name="Mulhopadhyay B."/>
            <person name="Kyrpides N."/>
            <person name="Woyke T.J."/>
        </authorList>
    </citation>
    <scope>NUCLEOTIDE SEQUENCE [LARGE SCALE GENOMIC DNA]</scope>
    <source>
        <strain evidence="1 2">6</strain>
    </source>
</reference>
<dbReference type="SUPFAM" id="SSF47598">
    <property type="entry name" value="Ribbon-helix-helix"/>
    <property type="match status" value="1"/>
</dbReference>
<name>I5AWF3_EUBC6</name>
<accession>I5AWF3</accession>
<dbReference type="GO" id="GO:0006355">
    <property type="term" value="P:regulation of DNA-templated transcription"/>
    <property type="evidence" value="ECO:0007669"/>
    <property type="project" value="InterPro"/>
</dbReference>
<evidence type="ECO:0000313" key="2">
    <source>
        <dbReference type="Proteomes" id="UP000005753"/>
    </source>
</evidence>
<dbReference type="InterPro" id="IPR013321">
    <property type="entry name" value="Arc_rbn_hlx_hlx"/>
</dbReference>
<dbReference type="eggNOG" id="COG4226">
    <property type="taxonomic scope" value="Bacteria"/>
</dbReference>
<protein>
    <submittedName>
        <fullName evidence="1">Protein encoded in hypervariable junctions of pilus gene clusters</fullName>
    </submittedName>
</protein>
<dbReference type="OrthoDB" id="5297106at2"/>
<proteinExistence type="predicted"/>
<dbReference type="InterPro" id="IPR008651">
    <property type="entry name" value="Uncharacterised_HicB"/>
</dbReference>
<evidence type="ECO:0000313" key="1">
    <source>
        <dbReference type="EMBL" id="EIM58126.1"/>
    </source>
</evidence>
<dbReference type="InterPro" id="IPR035069">
    <property type="entry name" value="TTHA1013/TTHA0281-like"/>
</dbReference>
<dbReference type="AlphaFoldDB" id="I5AWF3"/>
<dbReference type="Pfam" id="PF05534">
    <property type="entry name" value="HicB"/>
    <property type="match status" value="1"/>
</dbReference>
<reference evidence="1 2" key="2">
    <citation type="submission" date="2012-02" db="EMBL/GenBank/DDBJ databases">
        <title>Improved High-Quality Draft sequence of Eubacterium cellulosolvens 6.</title>
        <authorList>
            <consortium name="US DOE Joint Genome Institute"/>
            <person name="Lucas S."/>
            <person name="Han J."/>
            <person name="Lapidus A."/>
            <person name="Cheng J.-F."/>
            <person name="Goodwin L."/>
            <person name="Pitluck S."/>
            <person name="Peters L."/>
            <person name="Mikhailova N."/>
            <person name="Gu W."/>
            <person name="Detter J.C."/>
            <person name="Han C."/>
            <person name="Tapia R."/>
            <person name="Land M."/>
            <person name="Hauser L."/>
            <person name="Kyrpides N."/>
            <person name="Ivanova N."/>
            <person name="Pagani I."/>
            <person name="Johnson E."/>
            <person name="Mukhopadhyay B."/>
            <person name="Anderson I."/>
            <person name="Woyke T."/>
        </authorList>
    </citation>
    <scope>NUCLEOTIDE SEQUENCE [LARGE SCALE GENOMIC DNA]</scope>
    <source>
        <strain evidence="1 2">6</strain>
    </source>
</reference>
<organism evidence="1 2">
    <name type="scientific">Eubacterium cellulosolvens (strain ATCC 43171 / JCM 9499 / 6)</name>
    <name type="common">Cillobacterium cellulosolvens</name>
    <dbReference type="NCBI Taxonomy" id="633697"/>
    <lineage>
        <taxon>Bacteria</taxon>
        <taxon>Bacillati</taxon>
        <taxon>Bacillota</taxon>
        <taxon>Clostridia</taxon>
        <taxon>Eubacteriales</taxon>
        <taxon>Eubacteriaceae</taxon>
        <taxon>Eubacterium</taxon>
    </lineage>
</organism>
<sequence length="165" mass="18858">MSNTMEYKGYHAKIEYVVESKTLRGRIEGINDYVDFEAADPADIEKEFHQSVEDYLAFCKVVGKTPEKEYKGSFNVRISPELHKKLALCAFKEGRSLNAEVERAIAAFVEGDHSHTRELAENVKNLTDMIRMGNSRYGNETMVSGKNVISFLKLKHTYRDEVETL</sequence>
<dbReference type="SUPFAM" id="SSF143100">
    <property type="entry name" value="TTHA1013/TTHA0281-like"/>
    <property type="match status" value="1"/>
</dbReference>
<dbReference type="HOGENOM" id="CLU_134927_0_1_9"/>